<evidence type="ECO:0000256" key="1">
    <source>
        <dbReference type="SAM" id="SignalP"/>
    </source>
</evidence>
<sequence length="213" mass="24292">MSKTNRFIGAINILLALALAFSMLAQVSVYAYSSTTEWKGYAVYRDGVSGFNSGLNDHAALMDEPNRTYYKPIIHAPGYSDPVQWDHWDDFMNGKKYLGIFKPKNTTITETVANSFVSKARELRGISYNVLDQIVYSAGSNTWVYPENISQLRCDGVVEYTYEWFGYRVGGPDNKWDITRNLIANYWEHSGFFITPRKQNQELLTKVSSGYPD</sequence>
<accession>A0A369BE14</accession>
<keyword evidence="1" id="KW-0732">Signal</keyword>
<gene>
    <name evidence="2" type="ORF">DFR58_104117</name>
</gene>
<organism evidence="2 3">
    <name type="scientific">Anaerobacterium chartisolvens</name>
    <dbReference type="NCBI Taxonomy" id="1297424"/>
    <lineage>
        <taxon>Bacteria</taxon>
        <taxon>Bacillati</taxon>
        <taxon>Bacillota</taxon>
        <taxon>Clostridia</taxon>
        <taxon>Eubacteriales</taxon>
        <taxon>Oscillospiraceae</taxon>
        <taxon>Anaerobacterium</taxon>
    </lineage>
</organism>
<evidence type="ECO:0000313" key="3">
    <source>
        <dbReference type="Proteomes" id="UP000253034"/>
    </source>
</evidence>
<keyword evidence="3" id="KW-1185">Reference proteome</keyword>
<feature type="signal peptide" evidence="1">
    <location>
        <begin position="1"/>
        <end position="31"/>
    </location>
</feature>
<name>A0A369BE14_9FIRM</name>
<proteinExistence type="predicted"/>
<dbReference type="Proteomes" id="UP000253034">
    <property type="component" value="Unassembled WGS sequence"/>
</dbReference>
<dbReference type="AlphaFoldDB" id="A0A369BE14"/>
<dbReference type="OrthoDB" id="1954668at2"/>
<comment type="caution">
    <text evidence="2">The sequence shown here is derived from an EMBL/GenBank/DDBJ whole genome shotgun (WGS) entry which is preliminary data.</text>
</comment>
<dbReference type="EMBL" id="QPJT01000004">
    <property type="protein sequence ID" value="RCX18848.1"/>
    <property type="molecule type" value="Genomic_DNA"/>
</dbReference>
<feature type="chain" id="PRO_5039655759" evidence="1">
    <location>
        <begin position="32"/>
        <end position="213"/>
    </location>
</feature>
<dbReference type="RefSeq" id="WP_114296694.1">
    <property type="nucleotide sequence ID" value="NZ_QPJT01000004.1"/>
</dbReference>
<protein>
    <submittedName>
        <fullName evidence="2">Uncharacterized protein</fullName>
    </submittedName>
</protein>
<evidence type="ECO:0000313" key="2">
    <source>
        <dbReference type="EMBL" id="RCX18848.1"/>
    </source>
</evidence>
<reference evidence="2 3" key="1">
    <citation type="submission" date="2018-07" db="EMBL/GenBank/DDBJ databases">
        <title>Genomic Encyclopedia of Type Strains, Phase IV (KMG-IV): sequencing the most valuable type-strain genomes for metagenomic binning, comparative biology and taxonomic classification.</title>
        <authorList>
            <person name="Goeker M."/>
        </authorList>
    </citation>
    <scope>NUCLEOTIDE SEQUENCE [LARGE SCALE GENOMIC DNA]</scope>
    <source>
        <strain evidence="2 3">DSM 27016</strain>
    </source>
</reference>